<protein>
    <submittedName>
        <fullName evidence="1">Uncharacterized protein</fullName>
    </submittedName>
</protein>
<proteinExistence type="predicted"/>
<dbReference type="Proteomes" id="UP000007755">
    <property type="component" value="Unassembled WGS sequence"/>
</dbReference>
<keyword evidence="2" id="KW-1185">Reference proteome</keyword>
<reference evidence="1" key="1">
    <citation type="submission" date="2011-02" db="EMBL/GenBank/DDBJ databases">
        <title>The genome of the leaf-cutting ant Acromyrmex echinatior suggests key adaptations to social evolution and fungus farming.</title>
        <authorList>
            <person name="Nygaard S."/>
            <person name="Zhang G."/>
        </authorList>
    </citation>
    <scope>NUCLEOTIDE SEQUENCE</scope>
</reference>
<name>F4WAN9_ACREC</name>
<evidence type="ECO:0000313" key="2">
    <source>
        <dbReference type="Proteomes" id="UP000007755"/>
    </source>
</evidence>
<evidence type="ECO:0000313" key="1">
    <source>
        <dbReference type="EMBL" id="EGI68725.1"/>
    </source>
</evidence>
<dbReference type="EMBL" id="GL888051">
    <property type="protein sequence ID" value="EGI68725.1"/>
    <property type="molecule type" value="Genomic_DNA"/>
</dbReference>
<dbReference type="InParanoid" id="F4WAN9"/>
<sequence length="152" mass="18141">MFETQIRNSSHIRDEMLEEVNFEQIMDQEIDSDEEILSDDAGYTSDLSERDTDYVERFVPSSEIRAPNNRTKHCIIHCYYTTGGALNDYATARMYLPKAEFDSDIQYKNPNEFWVNAKEYAKQYYTVHHPKKRAEIKMEKKMKKKVKRKSHR</sequence>
<organism evidence="2">
    <name type="scientific">Acromyrmex echinatior</name>
    <name type="common">Panamanian leafcutter ant</name>
    <name type="synonym">Acromyrmex octospinosus echinatior</name>
    <dbReference type="NCBI Taxonomy" id="103372"/>
    <lineage>
        <taxon>Eukaryota</taxon>
        <taxon>Metazoa</taxon>
        <taxon>Ecdysozoa</taxon>
        <taxon>Arthropoda</taxon>
        <taxon>Hexapoda</taxon>
        <taxon>Insecta</taxon>
        <taxon>Pterygota</taxon>
        <taxon>Neoptera</taxon>
        <taxon>Endopterygota</taxon>
        <taxon>Hymenoptera</taxon>
        <taxon>Apocrita</taxon>
        <taxon>Aculeata</taxon>
        <taxon>Formicoidea</taxon>
        <taxon>Formicidae</taxon>
        <taxon>Myrmicinae</taxon>
        <taxon>Acromyrmex</taxon>
    </lineage>
</organism>
<gene>
    <name evidence="1" type="ORF">G5I_02577</name>
</gene>
<dbReference type="AlphaFoldDB" id="F4WAN9"/>
<accession>F4WAN9</accession>